<dbReference type="GeneID" id="54239268"/>
<keyword evidence="1" id="KW-0472">Membrane</keyword>
<dbReference type="Proteomes" id="UP001214629">
    <property type="component" value="Chromosome"/>
</dbReference>
<feature type="transmembrane region" description="Helical" evidence="1">
    <location>
        <begin position="156"/>
        <end position="182"/>
    </location>
</feature>
<keyword evidence="1" id="KW-0812">Transmembrane</keyword>
<feature type="transmembrane region" description="Helical" evidence="1">
    <location>
        <begin position="118"/>
        <end position="144"/>
    </location>
</feature>
<feature type="transmembrane region" description="Helical" evidence="1">
    <location>
        <begin position="88"/>
        <end position="106"/>
    </location>
</feature>
<evidence type="ECO:0008006" key="4">
    <source>
        <dbReference type="Google" id="ProtNLM"/>
    </source>
</evidence>
<organism evidence="2 3">
    <name type="scientific">Spiroplasma citri</name>
    <dbReference type="NCBI Taxonomy" id="2133"/>
    <lineage>
        <taxon>Bacteria</taxon>
        <taxon>Bacillati</taxon>
        <taxon>Mycoplasmatota</taxon>
        <taxon>Mollicutes</taxon>
        <taxon>Entomoplasmatales</taxon>
        <taxon>Spiroplasmataceae</taxon>
        <taxon>Spiroplasma</taxon>
    </lineage>
</organism>
<proteinExistence type="predicted"/>
<keyword evidence="3" id="KW-1185">Reference proteome</keyword>
<evidence type="ECO:0000313" key="3">
    <source>
        <dbReference type="Proteomes" id="UP001214629"/>
    </source>
</evidence>
<name>A0AAX3SXA0_SPICI</name>
<evidence type="ECO:0000256" key="1">
    <source>
        <dbReference type="SAM" id="Phobius"/>
    </source>
</evidence>
<accession>A0AAX3SXA0</accession>
<protein>
    <recommendedName>
        <fullName evidence="4">Transmembrane protein</fullName>
    </recommendedName>
</protein>
<dbReference type="AlphaFoldDB" id="A0AAX3SXA0"/>
<evidence type="ECO:0000313" key="2">
    <source>
        <dbReference type="EMBL" id="WFG95941.1"/>
    </source>
</evidence>
<feature type="transmembrane region" description="Helical" evidence="1">
    <location>
        <begin position="12"/>
        <end position="29"/>
    </location>
</feature>
<reference evidence="2 3" key="1">
    <citation type="submission" date="2022-04" db="EMBL/GenBank/DDBJ databases">
        <title>Whole genome of Spiroplasma citri.</title>
        <authorList>
            <person name="Khanchezar A."/>
            <person name="Izadpanah K."/>
            <person name="Taghavi M."/>
            <person name="Ghorbani A."/>
            <person name="Beven L."/>
        </authorList>
    </citation>
    <scope>NUCLEOTIDE SEQUENCE [LARGE SCALE GENOMIC DNA]</scope>
    <source>
        <strain evidence="2 3">D4</strain>
    </source>
</reference>
<sequence length="242" mass="29646">MKNKIFLKKKKWIILIWLLSFYTLSVKFWKGDDNNGNYWIYMIEILRWFSVWATVIAFIWSSLNLFILNNKIYINWINSYNFKIYSSVYNIMAGIVFWCGIFTYGWNDYIFERLKYPLSFSVTLLGHLVIPILLAFYSIIYSDYYVINKKYYKKDFFLVLVVPSLYYLWMLVRSFYLIKYIYNGINLSKHLNYISPYWFLSWFIYGWGYWFGAILFFMIITLILTFILNIINNYYILKKNIL</sequence>
<gene>
    <name evidence="2" type="ORF">M0C40_07505</name>
</gene>
<dbReference type="EMBL" id="CP096246">
    <property type="protein sequence ID" value="WFG95941.1"/>
    <property type="molecule type" value="Genomic_DNA"/>
</dbReference>
<dbReference type="KEGG" id="sck:SCITRI_001430"/>
<keyword evidence="1" id="KW-1133">Transmembrane helix</keyword>
<feature type="transmembrane region" description="Helical" evidence="1">
    <location>
        <begin position="49"/>
        <end position="68"/>
    </location>
</feature>
<dbReference type="RefSeq" id="WP_071937739.1">
    <property type="nucleotide sequence ID" value="NZ_CP013197.1"/>
</dbReference>
<feature type="transmembrane region" description="Helical" evidence="1">
    <location>
        <begin position="202"/>
        <end position="231"/>
    </location>
</feature>